<dbReference type="PANTHER" id="PTHR30469:SF29">
    <property type="entry name" value="BLR2860 PROTEIN"/>
    <property type="match status" value="1"/>
</dbReference>
<feature type="domain" description="CusB-like beta-barrel" evidence="3">
    <location>
        <begin position="268"/>
        <end position="336"/>
    </location>
</feature>
<keyword evidence="5" id="KW-1185">Reference proteome</keyword>
<dbReference type="Gene3D" id="1.10.287.470">
    <property type="entry name" value="Helix hairpin bin"/>
    <property type="match status" value="1"/>
</dbReference>
<protein>
    <submittedName>
        <fullName evidence="4">Multidrug efflux system membrane fusion protein</fullName>
    </submittedName>
</protein>
<organism evidence="4 5">
    <name type="scientific">Sulfitobacter noctilucicola</name>
    <dbReference type="NCBI Taxonomy" id="1342301"/>
    <lineage>
        <taxon>Bacteria</taxon>
        <taxon>Pseudomonadati</taxon>
        <taxon>Pseudomonadota</taxon>
        <taxon>Alphaproteobacteria</taxon>
        <taxon>Rhodobacterales</taxon>
        <taxon>Roseobacteraceae</taxon>
        <taxon>Sulfitobacter</taxon>
    </lineage>
</organism>
<dbReference type="AlphaFoldDB" id="A0A7W6Q731"/>
<evidence type="ECO:0000259" key="3">
    <source>
        <dbReference type="Pfam" id="PF25954"/>
    </source>
</evidence>
<dbReference type="Proteomes" id="UP000565745">
    <property type="component" value="Unassembled WGS sequence"/>
</dbReference>
<sequence>MRIFSILAAIVVTVILAMSILARPALVALFGGDTSAETVAEAVPSDEDTDAADATADSTVLVKVMVRKLTGQEVDSAVILRGQTQAARQVDVRSETSAIVISEPLRKGAQVEKGDALCVLDPGTRGAALEEARARLSEAQSRVPEAEARVQEAKARLEEAEINQNAAARLIQDGFASQTRVAGADAASAAARAGVSSATSGLSAAKSGIEAATAAVASAEKEIERLTILAPFSGLLESDTAELGSLLQPGALCSTIIQLDPIKLVGFVPETEVNRVKIGAQAGARLAAGGGEVVGKVTFLSRSADPETRTFRVEIEVPNADLAIRDGQTAEIGIAAAGVQAHIIPQSAMTLNDEGALGVRLVGDDNVVSFAPISIMRDTMDGVWVTGLPQIADVIVTGQEYVTAGVTVAPTWEEFTQ</sequence>
<feature type="coiled-coil region" evidence="2">
    <location>
        <begin position="202"/>
        <end position="229"/>
    </location>
</feature>
<dbReference type="SUPFAM" id="SSF111369">
    <property type="entry name" value="HlyD-like secretion proteins"/>
    <property type="match status" value="2"/>
</dbReference>
<name>A0A7W6Q731_9RHOB</name>
<dbReference type="Gene3D" id="2.40.420.20">
    <property type="match status" value="1"/>
</dbReference>
<dbReference type="NCBIfam" id="TIGR01730">
    <property type="entry name" value="RND_mfp"/>
    <property type="match status" value="1"/>
</dbReference>
<dbReference type="PANTHER" id="PTHR30469">
    <property type="entry name" value="MULTIDRUG RESISTANCE PROTEIN MDTA"/>
    <property type="match status" value="1"/>
</dbReference>
<dbReference type="GO" id="GO:0015562">
    <property type="term" value="F:efflux transmembrane transporter activity"/>
    <property type="evidence" value="ECO:0007669"/>
    <property type="project" value="TreeGrafter"/>
</dbReference>
<dbReference type="GO" id="GO:1990281">
    <property type="term" value="C:efflux pump complex"/>
    <property type="evidence" value="ECO:0007669"/>
    <property type="project" value="TreeGrafter"/>
</dbReference>
<accession>A0A7W6Q731</accession>
<feature type="coiled-coil region" evidence="2">
    <location>
        <begin position="129"/>
        <end position="170"/>
    </location>
</feature>
<keyword evidence="2" id="KW-0175">Coiled coil</keyword>
<dbReference type="Gene3D" id="2.40.50.100">
    <property type="match status" value="1"/>
</dbReference>
<dbReference type="InterPro" id="IPR058792">
    <property type="entry name" value="Beta-barrel_RND_2"/>
</dbReference>
<evidence type="ECO:0000313" key="4">
    <source>
        <dbReference type="EMBL" id="MBB4175477.1"/>
    </source>
</evidence>
<dbReference type="Gene3D" id="2.40.30.170">
    <property type="match status" value="1"/>
</dbReference>
<dbReference type="EMBL" id="JACIFU010000004">
    <property type="protein sequence ID" value="MBB4175477.1"/>
    <property type="molecule type" value="Genomic_DNA"/>
</dbReference>
<dbReference type="InterPro" id="IPR006143">
    <property type="entry name" value="RND_pump_MFP"/>
</dbReference>
<proteinExistence type="inferred from homology"/>
<reference evidence="4 5" key="1">
    <citation type="submission" date="2020-08" db="EMBL/GenBank/DDBJ databases">
        <title>Genomic Encyclopedia of Type Strains, Phase IV (KMG-IV): sequencing the most valuable type-strain genomes for metagenomic binning, comparative biology and taxonomic classification.</title>
        <authorList>
            <person name="Goeker M."/>
        </authorList>
    </citation>
    <scope>NUCLEOTIDE SEQUENCE [LARGE SCALE GENOMIC DNA]</scope>
    <source>
        <strain evidence="4 5">DSM 101015</strain>
    </source>
</reference>
<evidence type="ECO:0000313" key="5">
    <source>
        <dbReference type="Proteomes" id="UP000565745"/>
    </source>
</evidence>
<comment type="caution">
    <text evidence="4">The sequence shown here is derived from an EMBL/GenBank/DDBJ whole genome shotgun (WGS) entry which is preliminary data.</text>
</comment>
<evidence type="ECO:0000256" key="2">
    <source>
        <dbReference type="SAM" id="Coils"/>
    </source>
</evidence>
<gene>
    <name evidence="4" type="ORF">GGR93_003270</name>
</gene>
<dbReference type="Pfam" id="PF25954">
    <property type="entry name" value="Beta-barrel_RND_2"/>
    <property type="match status" value="1"/>
</dbReference>
<dbReference type="OrthoDB" id="9806939at2"/>
<evidence type="ECO:0000256" key="1">
    <source>
        <dbReference type="ARBA" id="ARBA00009477"/>
    </source>
</evidence>
<comment type="similarity">
    <text evidence="1">Belongs to the membrane fusion protein (MFP) (TC 8.A.1) family.</text>
</comment>
<dbReference type="RefSeq" id="WP_025056505.1">
    <property type="nucleotide sequence ID" value="NZ_JACIFU010000004.1"/>
</dbReference>